<dbReference type="PROSITE" id="PS51669">
    <property type="entry name" value="4FE4S_MOW_BIS_MGD"/>
    <property type="match status" value="1"/>
</dbReference>
<organism evidence="10 11">
    <name type="scientific">Desulfitobacterium hafniense</name>
    <name type="common">Desulfitobacterium frappieri</name>
    <dbReference type="NCBI Taxonomy" id="49338"/>
    <lineage>
        <taxon>Bacteria</taxon>
        <taxon>Bacillati</taxon>
        <taxon>Bacillota</taxon>
        <taxon>Clostridia</taxon>
        <taxon>Eubacteriales</taxon>
        <taxon>Desulfitobacteriaceae</taxon>
        <taxon>Desulfitobacterium</taxon>
    </lineage>
</organism>
<evidence type="ECO:0000256" key="5">
    <source>
        <dbReference type="ARBA" id="ARBA00022729"/>
    </source>
</evidence>
<sequence>MADFVGKAAGLSISRRNFIKASASAAASLSLAGCSNSLSTVGVDAALDNGEKWVSSACWHNCGGRCVNKALVKDGMVIRQKTDDTHPDSPEYPQHRACLRGRSQQQDVLGADRIKYPLKRKNWQPGGGDKSLRGRDEWERITWDEALDYVAAEIKKAKENYGPQSIMSFARTGWTRNVLYAYGGTTTHWDTTSYGSYRFPWEKIGMGQYDNYSVNDRFDLKNSDTVILVGGNSAWSAPGLYSYFFLQAKKAGAEFISVGPNYNAIAATLDARWIPVHAGTDTAFLLAVAHTLITEDDPVSNPLIDWDCLNRCTLGFDAEHMPEGAKLKENFKDYVLGEYDGVPKTAAWASKICGTPVEDILFYARKIRKDNKVAMYHDYAPARCIGAEDFPHIFATIGFMTGHMGKPGHACGNIHKEQVNAGPALVKAGGSGLPKISNPVKDCINSPSLWKSILDGKYLYTGSFQWLPGEWKDIDIRVLYTEDKAVLQGLPAMTHGIEVHRKVDFVVTQAFNYNTQAKYSDIILPVTTQWERPGMVMTRDKEAVLVYSQVIEPLYEAKSDQWIAVELAKRLGIDVEQVFPIDEKQQFFNQIAGCTVISEDGKSYSPLVTITADDIAKWEVKGEPQSGKIGLQELIDRGVYQVERHEGDNYGYYAYEDFIKDPENHPLTSPSGKFEIYSDWKADTLNNTGIANMTFKPYPSYTVAPECYEATFSDWENQVKGEYPYVVTNPHYLRRTHCNQDNVPWLREACHNPVFLNRQDAEKKGIKTGDTVLIWNAHGKTLRQASVSDTTMPGIVELPHGRWIDMDEKTGIDRAGTDNILCGPVASNMGVSGYNNYTCDFKKYDGEPLIPDHLIPAQTAKVL</sequence>
<dbReference type="PANTHER" id="PTHR43742">
    <property type="entry name" value="TRIMETHYLAMINE-N-OXIDE REDUCTASE"/>
    <property type="match status" value="1"/>
</dbReference>
<reference evidence="10 11" key="1">
    <citation type="submission" date="2015-12" db="EMBL/GenBank/DDBJ databases">
        <title>Draft Genome Sequence of Desulfitobacterium hafniense Strain DH, a Sulfate-reducing Bacterium Isolated from Paddy Soils.</title>
        <authorList>
            <person name="Bao P."/>
            <person name="Zhang X."/>
            <person name="Li G."/>
        </authorList>
    </citation>
    <scope>NUCLEOTIDE SEQUENCE [LARGE SCALE GENOMIC DNA]</scope>
    <source>
        <strain evidence="10 11">DH</strain>
    </source>
</reference>
<accession>A0A0W1JPS8</accession>
<dbReference type="EMBL" id="LOCK01000001">
    <property type="protein sequence ID" value="KTE93651.1"/>
    <property type="molecule type" value="Genomic_DNA"/>
</dbReference>
<dbReference type="GO" id="GO:0016491">
    <property type="term" value="F:oxidoreductase activity"/>
    <property type="evidence" value="ECO:0007669"/>
    <property type="project" value="UniProtKB-KW"/>
</dbReference>
<dbReference type="InterPro" id="IPR019546">
    <property type="entry name" value="TAT_signal_bac_arc"/>
</dbReference>
<dbReference type="SMART" id="SM00926">
    <property type="entry name" value="Molybdop_Fe4S4"/>
    <property type="match status" value="1"/>
</dbReference>
<evidence type="ECO:0000313" key="10">
    <source>
        <dbReference type="EMBL" id="KTE93651.1"/>
    </source>
</evidence>
<protein>
    <submittedName>
        <fullName evidence="10">Dimethyl sulfoxide reductase subunit A</fullName>
    </submittedName>
</protein>
<dbReference type="InterPro" id="IPR009010">
    <property type="entry name" value="Asp_de-COase-like_dom_sf"/>
</dbReference>
<evidence type="ECO:0000256" key="4">
    <source>
        <dbReference type="ARBA" id="ARBA00022723"/>
    </source>
</evidence>
<dbReference type="Pfam" id="PF00384">
    <property type="entry name" value="Molybdopterin"/>
    <property type="match status" value="2"/>
</dbReference>
<dbReference type="OrthoDB" id="219031at2"/>
<dbReference type="PROSITE" id="PS51257">
    <property type="entry name" value="PROKAR_LIPOPROTEIN"/>
    <property type="match status" value="1"/>
</dbReference>
<evidence type="ECO:0000313" key="11">
    <source>
        <dbReference type="Proteomes" id="UP000054623"/>
    </source>
</evidence>
<gene>
    <name evidence="10" type="ORF">AT727_01460</name>
</gene>
<dbReference type="GO" id="GO:0009061">
    <property type="term" value="P:anaerobic respiration"/>
    <property type="evidence" value="ECO:0007669"/>
    <property type="project" value="TreeGrafter"/>
</dbReference>
<dbReference type="Pfam" id="PF04879">
    <property type="entry name" value="Molybdop_Fe4S4"/>
    <property type="match status" value="1"/>
</dbReference>
<keyword evidence="3" id="KW-0500">Molybdenum</keyword>
<dbReference type="Gene3D" id="2.20.25.90">
    <property type="entry name" value="ADC-like domains"/>
    <property type="match status" value="1"/>
</dbReference>
<dbReference type="NCBIfam" id="TIGR01409">
    <property type="entry name" value="TAT_signal_seq"/>
    <property type="match status" value="1"/>
</dbReference>
<name>A0A0W1JPS8_DESHA</name>
<keyword evidence="6" id="KW-0560">Oxidoreductase</keyword>
<dbReference type="AlphaFoldDB" id="A0A0W1JPS8"/>
<comment type="caution">
    <text evidence="10">The sequence shown here is derived from an EMBL/GenBank/DDBJ whole genome shotgun (WGS) entry which is preliminary data.</text>
</comment>
<keyword evidence="4" id="KW-0479">Metal-binding</keyword>
<dbReference type="InterPro" id="IPR006657">
    <property type="entry name" value="MoPterin_dinucl-bd_dom"/>
</dbReference>
<dbReference type="SUPFAM" id="SSF50692">
    <property type="entry name" value="ADC-like"/>
    <property type="match status" value="1"/>
</dbReference>
<feature type="domain" description="4Fe-4S Mo/W bis-MGD-type" evidence="9">
    <location>
        <begin position="51"/>
        <end position="112"/>
    </location>
</feature>
<dbReference type="RefSeq" id="WP_015945399.1">
    <property type="nucleotide sequence ID" value="NZ_LOCK01000001.1"/>
</dbReference>
<dbReference type="Pfam" id="PF01568">
    <property type="entry name" value="Molydop_binding"/>
    <property type="match status" value="1"/>
</dbReference>
<dbReference type="GO" id="GO:0051536">
    <property type="term" value="F:iron-sulfur cluster binding"/>
    <property type="evidence" value="ECO:0007669"/>
    <property type="project" value="UniProtKB-KW"/>
</dbReference>
<proteinExistence type="inferred from homology"/>
<dbReference type="InterPro" id="IPR006963">
    <property type="entry name" value="Mopterin_OxRdtase_4Fe-4S_dom"/>
</dbReference>
<dbReference type="PROSITE" id="PS00932">
    <property type="entry name" value="MOLYBDOPTERIN_PROK_3"/>
    <property type="match status" value="1"/>
</dbReference>
<dbReference type="Gene3D" id="3.40.228.10">
    <property type="entry name" value="Dimethylsulfoxide Reductase, domain 2"/>
    <property type="match status" value="1"/>
</dbReference>
<dbReference type="PROSITE" id="PS51318">
    <property type="entry name" value="TAT"/>
    <property type="match status" value="1"/>
</dbReference>
<evidence type="ECO:0000259" key="9">
    <source>
        <dbReference type="PROSITE" id="PS51669"/>
    </source>
</evidence>
<evidence type="ECO:0000256" key="6">
    <source>
        <dbReference type="ARBA" id="ARBA00023002"/>
    </source>
</evidence>
<dbReference type="GO" id="GO:0043546">
    <property type="term" value="F:molybdopterin cofactor binding"/>
    <property type="evidence" value="ECO:0007669"/>
    <property type="project" value="InterPro"/>
</dbReference>
<dbReference type="InterPro" id="IPR006656">
    <property type="entry name" value="Mopterin_OxRdtase"/>
</dbReference>
<evidence type="ECO:0000256" key="2">
    <source>
        <dbReference type="ARBA" id="ARBA00010312"/>
    </source>
</evidence>
<dbReference type="InterPro" id="IPR006655">
    <property type="entry name" value="Mopterin_OxRdtase_prok_CS"/>
</dbReference>
<dbReference type="InterPro" id="IPR050612">
    <property type="entry name" value="Prok_Mopterin_Oxidored"/>
</dbReference>
<dbReference type="GO" id="GO:0009055">
    <property type="term" value="F:electron transfer activity"/>
    <property type="evidence" value="ECO:0007669"/>
    <property type="project" value="TreeGrafter"/>
</dbReference>
<comment type="similarity">
    <text evidence="2">Belongs to the prokaryotic molybdopterin-containing oxidoreductase family.</text>
</comment>
<keyword evidence="5" id="KW-0732">Signal</keyword>
<dbReference type="Gene3D" id="2.40.40.20">
    <property type="match status" value="1"/>
</dbReference>
<dbReference type="GO" id="GO:0030288">
    <property type="term" value="C:outer membrane-bounded periplasmic space"/>
    <property type="evidence" value="ECO:0007669"/>
    <property type="project" value="TreeGrafter"/>
</dbReference>
<keyword evidence="8" id="KW-0411">Iron-sulfur</keyword>
<evidence type="ECO:0000256" key="8">
    <source>
        <dbReference type="ARBA" id="ARBA00023014"/>
    </source>
</evidence>
<dbReference type="InterPro" id="IPR006311">
    <property type="entry name" value="TAT_signal"/>
</dbReference>
<keyword evidence="7" id="KW-0408">Iron</keyword>
<dbReference type="PANTHER" id="PTHR43742:SF3">
    <property type="entry name" value="DIMETHYL SULFOXIDE REDUCTASE DMSA"/>
    <property type="match status" value="1"/>
</dbReference>
<dbReference type="SUPFAM" id="SSF53706">
    <property type="entry name" value="Formate dehydrogenase/DMSO reductase, domains 1-3"/>
    <property type="match status" value="1"/>
</dbReference>
<comment type="cofactor">
    <cofactor evidence="1">
        <name>Mo-bis(molybdopterin guanine dinucleotide)</name>
        <dbReference type="ChEBI" id="CHEBI:60539"/>
    </cofactor>
</comment>
<evidence type="ECO:0000256" key="1">
    <source>
        <dbReference type="ARBA" id="ARBA00001942"/>
    </source>
</evidence>
<dbReference type="Proteomes" id="UP000054623">
    <property type="component" value="Unassembled WGS sequence"/>
</dbReference>
<dbReference type="Gene3D" id="3.40.50.740">
    <property type="match status" value="2"/>
</dbReference>
<evidence type="ECO:0000256" key="7">
    <source>
        <dbReference type="ARBA" id="ARBA00023004"/>
    </source>
</evidence>
<evidence type="ECO:0000256" key="3">
    <source>
        <dbReference type="ARBA" id="ARBA00022505"/>
    </source>
</evidence>
<dbReference type="GO" id="GO:0030151">
    <property type="term" value="F:molybdenum ion binding"/>
    <property type="evidence" value="ECO:0007669"/>
    <property type="project" value="TreeGrafter"/>
</dbReference>